<keyword evidence="5" id="KW-1185">Reference proteome</keyword>
<dbReference type="PATRIC" id="fig|1003181.4.peg.6185"/>
<dbReference type="PANTHER" id="PTHR34216:SF3">
    <property type="entry name" value="POLY-BETA-1,6-N-ACETYL-D-GLUCOSAMINE N-DEACETYLASE"/>
    <property type="match status" value="1"/>
</dbReference>
<comment type="caution">
    <text evidence="4">The sequence shown here is derived from an EMBL/GenBank/DDBJ whole genome shotgun (WGS) entry which is preliminary data.</text>
</comment>
<dbReference type="Pfam" id="PF01522">
    <property type="entry name" value="Polysacc_deac_1"/>
    <property type="match status" value="1"/>
</dbReference>
<dbReference type="Gene3D" id="3.20.20.370">
    <property type="entry name" value="Glycoside hydrolase/deacetylase"/>
    <property type="match status" value="1"/>
</dbReference>
<dbReference type="InterPro" id="IPR011330">
    <property type="entry name" value="Glyco_hydro/deAcase_b/a-brl"/>
</dbReference>
<dbReference type="GO" id="GO:0005576">
    <property type="term" value="C:extracellular region"/>
    <property type="evidence" value="ECO:0007669"/>
    <property type="project" value="UniProtKB-SubCell"/>
</dbReference>
<keyword evidence="2" id="KW-0732">Signal</keyword>
<dbReference type="GO" id="GO:0005975">
    <property type="term" value="P:carbohydrate metabolic process"/>
    <property type="evidence" value="ECO:0007669"/>
    <property type="project" value="InterPro"/>
</dbReference>
<gene>
    <name evidence="4" type="ORF">THIOM_004685</name>
</gene>
<evidence type="ECO:0000313" key="4">
    <source>
        <dbReference type="EMBL" id="OAD19668.1"/>
    </source>
</evidence>
<dbReference type="SUPFAM" id="SSF48452">
    <property type="entry name" value="TPR-like"/>
    <property type="match status" value="1"/>
</dbReference>
<dbReference type="Proteomes" id="UP000076962">
    <property type="component" value="Unassembled WGS sequence"/>
</dbReference>
<name>A0A176RVB6_9GAMM</name>
<dbReference type="AlphaFoldDB" id="A0A176RVB6"/>
<dbReference type="InterPro" id="IPR051398">
    <property type="entry name" value="Polysacch_Deacetylase"/>
</dbReference>
<dbReference type="CDD" id="cd10969">
    <property type="entry name" value="CE4_Ecf1_like_5s"/>
    <property type="match status" value="1"/>
</dbReference>
<evidence type="ECO:0000256" key="1">
    <source>
        <dbReference type="ARBA" id="ARBA00004613"/>
    </source>
</evidence>
<dbReference type="SUPFAM" id="SSF88713">
    <property type="entry name" value="Glycoside hydrolase/deacetylase"/>
    <property type="match status" value="1"/>
</dbReference>
<dbReference type="InterPro" id="IPR018392">
    <property type="entry name" value="LysM"/>
</dbReference>
<feature type="domain" description="NodB homology" evidence="3">
    <location>
        <begin position="175"/>
        <end position="413"/>
    </location>
</feature>
<dbReference type="EC" id="3.-.-.-" evidence="4"/>
<dbReference type="EMBL" id="LUTY01002709">
    <property type="protein sequence ID" value="OAD19668.1"/>
    <property type="molecule type" value="Genomic_DNA"/>
</dbReference>
<accession>A0A176RVB6</accession>
<protein>
    <submittedName>
        <fullName evidence="4">Polysaccharide deacetylase</fullName>
        <ecNumber evidence="4">3.-.-.-</ecNumber>
    </submittedName>
</protein>
<evidence type="ECO:0000313" key="5">
    <source>
        <dbReference type="Proteomes" id="UP000076962"/>
    </source>
</evidence>
<dbReference type="PROSITE" id="PS51677">
    <property type="entry name" value="NODB"/>
    <property type="match status" value="1"/>
</dbReference>
<dbReference type="PROSITE" id="PS51257">
    <property type="entry name" value="PROKAR_LIPOPROTEIN"/>
    <property type="match status" value="1"/>
</dbReference>
<dbReference type="Gene3D" id="1.25.40.10">
    <property type="entry name" value="Tetratricopeptide repeat domain"/>
    <property type="match status" value="1"/>
</dbReference>
<evidence type="ECO:0000259" key="3">
    <source>
        <dbReference type="PROSITE" id="PS51677"/>
    </source>
</evidence>
<dbReference type="Pfam" id="PF01476">
    <property type="entry name" value="LysM"/>
    <property type="match status" value="1"/>
</dbReference>
<sequence>MKTERTGLQTPMYKNFNDPKKYLLSVLIVLMLGGCASERELPSPVPTPTTRQQPSDFMFITAKSQDSLASLALKYLNDEREAWRIGEFNGIKQVTPGQQVIIPLFNFRPSGLTAVGYQTVPVLSYHHFSKTKSDKLHVRADHFEQQMQFLKDNGYRVITIDQLFDFLELGQVPEKSVVITIDDGWSDAYHIAFPILNKYGFPATLFIQTDLINQSPKTLSWAQIREMVNNNDIDVQCHTKTHRNLTKPKSGESFADYFEAIKRELDEARRVIKQQLGFNVKYLAYPYGDTNQLVVDLLKKHGYHGAFTVKRESNPFFVNNYRINRAMIYGASHLKNFEKTLKTFKGIKGFAVEQIDQAKFIRIILPKQADQYYKKGQWRTALLYWKMIRDFLIFKGGERAVINKAKQKVVTIKRKLRSQANVHFKQGKDFYQKKDKESAKAALFRALLFNPEHKQAHRLLKTLLEKHKLVIVKPNDTLKKIAQRVYGDSNKDFLVAYLTGNADLIPGMSLSLPVIEPLVEPKTKKVKTKKVKTKKVKTKKVKTKKVKTVCGVKLTKSKDSLANDYYASGHKYFNDNQISQAKSAFRTAKCLGHSEAAEMLNVLP</sequence>
<evidence type="ECO:0000256" key="2">
    <source>
        <dbReference type="ARBA" id="ARBA00022729"/>
    </source>
</evidence>
<keyword evidence="4" id="KW-0378">Hydrolase</keyword>
<reference evidence="4 5" key="1">
    <citation type="submission" date="2016-05" db="EMBL/GenBank/DDBJ databases">
        <title>Single-cell genome of chain-forming Candidatus Thiomargarita nelsonii and comparison to other large sulfur-oxidizing bacteria.</title>
        <authorList>
            <person name="Winkel M."/>
            <person name="Salman V."/>
            <person name="Woyke T."/>
            <person name="Schulz-Vogt H."/>
            <person name="Richter M."/>
            <person name="Flood B."/>
            <person name="Bailey J."/>
            <person name="Amann R."/>
            <person name="Mussmann M."/>
        </authorList>
    </citation>
    <scope>NUCLEOTIDE SEQUENCE [LARGE SCALE GENOMIC DNA]</scope>
    <source>
        <strain evidence="4 5">THI036</strain>
    </source>
</reference>
<dbReference type="GO" id="GO:0016810">
    <property type="term" value="F:hydrolase activity, acting on carbon-nitrogen (but not peptide) bonds"/>
    <property type="evidence" value="ECO:0007669"/>
    <property type="project" value="InterPro"/>
</dbReference>
<proteinExistence type="predicted"/>
<dbReference type="InterPro" id="IPR011990">
    <property type="entry name" value="TPR-like_helical_dom_sf"/>
</dbReference>
<organism evidence="4 5">
    <name type="scientific">Candidatus Thiomargarita nelsonii</name>
    <dbReference type="NCBI Taxonomy" id="1003181"/>
    <lineage>
        <taxon>Bacteria</taxon>
        <taxon>Pseudomonadati</taxon>
        <taxon>Pseudomonadota</taxon>
        <taxon>Gammaproteobacteria</taxon>
        <taxon>Thiotrichales</taxon>
        <taxon>Thiotrichaceae</taxon>
        <taxon>Thiomargarita</taxon>
    </lineage>
</organism>
<comment type="subcellular location">
    <subcellularLocation>
        <location evidence="1">Secreted</location>
    </subcellularLocation>
</comment>
<dbReference type="PANTHER" id="PTHR34216">
    <property type="match status" value="1"/>
</dbReference>
<dbReference type="InterPro" id="IPR002509">
    <property type="entry name" value="NODB_dom"/>
</dbReference>